<dbReference type="OrthoDB" id="267234at2"/>
<dbReference type="Proteomes" id="UP000315082">
    <property type="component" value="Chromosome"/>
</dbReference>
<dbReference type="AlphaFoldDB" id="A0A518JVN2"/>
<dbReference type="RefSeq" id="WP_145097368.1">
    <property type="nucleotide sequence ID" value="NZ_CP036348.1"/>
</dbReference>
<dbReference type="KEGG" id="rcf:Poly24_33180"/>
<dbReference type="EMBL" id="CP036348">
    <property type="protein sequence ID" value="QDV69602.1"/>
    <property type="molecule type" value="Genomic_DNA"/>
</dbReference>
<sequence length="165" mass="18633">MSSDVKSVDALRSLHTAVLRLSDECDDHATQLRQLAHRFREQITVERRQYWQSQLQLAERRMQMAHEAMARAKISHDTADGTRNTEAEIMLARCKKRVGYCLDKLKVCKRIAAEVDRVVDRFIGELGAMTELSENGLPQSANRLAAWIDALDIYTDQSGSPSTGS</sequence>
<gene>
    <name evidence="1" type="ORF">Poly24_33180</name>
</gene>
<keyword evidence="2" id="KW-1185">Reference proteome</keyword>
<evidence type="ECO:0000313" key="1">
    <source>
        <dbReference type="EMBL" id="QDV69602.1"/>
    </source>
</evidence>
<name>A0A518JVN2_9BACT</name>
<protein>
    <submittedName>
        <fullName evidence="1">Uncharacterized protein</fullName>
    </submittedName>
</protein>
<organism evidence="1 2">
    <name type="scientific">Rosistilla carotiformis</name>
    <dbReference type="NCBI Taxonomy" id="2528017"/>
    <lineage>
        <taxon>Bacteria</taxon>
        <taxon>Pseudomonadati</taxon>
        <taxon>Planctomycetota</taxon>
        <taxon>Planctomycetia</taxon>
        <taxon>Pirellulales</taxon>
        <taxon>Pirellulaceae</taxon>
        <taxon>Rosistilla</taxon>
    </lineage>
</organism>
<evidence type="ECO:0000313" key="2">
    <source>
        <dbReference type="Proteomes" id="UP000315082"/>
    </source>
</evidence>
<reference evidence="1 2" key="1">
    <citation type="submission" date="2019-02" db="EMBL/GenBank/DDBJ databases">
        <title>Deep-cultivation of Planctomycetes and their phenomic and genomic characterization uncovers novel biology.</title>
        <authorList>
            <person name="Wiegand S."/>
            <person name="Jogler M."/>
            <person name="Boedeker C."/>
            <person name="Pinto D."/>
            <person name="Vollmers J."/>
            <person name="Rivas-Marin E."/>
            <person name="Kohn T."/>
            <person name="Peeters S.H."/>
            <person name="Heuer A."/>
            <person name="Rast P."/>
            <person name="Oberbeckmann S."/>
            <person name="Bunk B."/>
            <person name="Jeske O."/>
            <person name="Meyerdierks A."/>
            <person name="Storesund J.E."/>
            <person name="Kallscheuer N."/>
            <person name="Luecker S."/>
            <person name="Lage O.M."/>
            <person name="Pohl T."/>
            <person name="Merkel B.J."/>
            <person name="Hornburger P."/>
            <person name="Mueller R.-W."/>
            <person name="Bruemmer F."/>
            <person name="Labrenz M."/>
            <person name="Spormann A.M."/>
            <person name="Op den Camp H."/>
            <person name="Overmann J."/>
            <person name="Amann R."/>
            <person name="Jetten M.S.M."/>
            <person name="Mascher T."/>
            <person name="Medema M.H."/>
            <person name="Devos D.P."/>
            <person name="Kaster A.-K."/>
            <person name="Ovreas L."/>
            <person name="Rohde M."/>
            <person name="Galperin M.Y."/>
            <person name="Jogler C."/>
        </authorList>
    </citation>
    <scope>NUCLEOTIDE SEQUENCE [LARGE SCALE GENOMIC DNA]</scope>
    <source>
        <strain evidence="1 2">Poly24</strain>
    </source>
</reference>
<proteinExistence type="predicted"/>
<accession>A0A518JVN2</accession>